<accession>A0ABT6ZYL2</accession>
<dbReference type="InterPro" id="IPR011049">
    <property type="entry name" value="Serralysin-like_metalloprot_C"/>
</dbReference>
<comment type="caution">
    <text evidence="5">The sequence shown here is derived from an EMBL/GenBank/DDBJ whole genome shotgun (WGS) entry which is preliminary data.</text>
</comment>
<dbReference type="PROSITE" id="PS00330">
    <property type="entry name" value="HEMOLYSIN_CALCIUM"/>
    <property type="match status" value="1"/>
</dbReference>
<dbReference type="PANTHER" id="PTHR38340:SF1">
    <property type="entry name" value="S-LAYER PROTEIN"/>
    <property type="match status" value="1"/>
</dbReference>
<proteinExistence type="predicted"/>
<keyword evidence="4" id="KW-0732">Signal</keyword>
<feature type="compositionally biased region" description="Basic and acidic residues" evidence="3">
    <location>
        <begin position="208"/>
        <end position="218"/>
    </location>
</feature>
<feature type="chain" id="PRO_5045489856" evidence="4">
    <location>
        <begin position="38"/>
        <end position="303"/>
    </location>
</feature>
<keyword evidence="2" id="KW-0964">Secreted</keyword>
<dbReference type="InterPro" id="IPR050557">
    <property type="entry name" value="RTX_toxin/Mannuronan_C5-epim"/>
</dbReference>
<protein>
    <submittedName>
        <fullName evidence="5">Calcium-binding protein</fullName>
    </submittedName>
</protein>
<organism evidence="5 6">
    <name type="scientific">Streptomyces iconiensis</name>
    <dbReference type="NCBI Taxonomy" id="1384038"/>
    <lineage>
        <taxon>Bacteria</taxon>
        <taxon>Bacillati</taxon>
        <taxon>Actinomycetota</taxon>
        <taxon>Actinomycetes</taxon>
        <taxon>Kitasatosporales</taxon>
        <taxon>Streptomycetaceae</taxon>
        <taxon>Streptomyces</taxon>
    </lineage>
</organism>
<evidence type="ECO:0000256" key="2">
    <source>
        <dbReference type="ARBA" id="ARBA00022525"/>
    </source>
</evidence>
<keyword evidence="6" id="KW-1185">Reference proteome</keyword>
<evidence type="ECO:0000313" key="5">
    <source>
        <dbReference type="EMBL" id="MDJ1134153.1"/>
    </source>
</evidence>
<feature type="region of interest" description="Disordered" evidence="3">
    <location>
        <begin position="199"/>
        <end position="253"/>
    </location>
</feature>
<dbReference type="InterPro" id="IPR001343">
    <property type="entry name" value="Hemolysn_Ca-bd"/>
</dbReference>
<feature type="signal peptide" evidence="4">
    <location>
        <begin position="1"/>
        <end position="37"/>
    </location>
</feature>
<dbReference type="InterPro" id="IPR018511">
    <property type="entry name" value="Hemolysin-typ_Ca-bd_CS"/>
</dbReference>
<evidence type="ECO:0000256" key="4">
    <source>
        <dbReference type="SAM" id="SignalP"/>
    </source>
</evidence>
<evidence type="ECO:0000256" key="1">
    <source>
        <dbReference type="ARBA" id="ARBA00004613"/>
    </source>
</evidence>
<gene>
    <name evidence="5" type="ORF">NMN56_019690</name>
</gene>
<dbReference type="SUPFAM" id="SSF51120">
    <property type="entry name" value="beta-Roll"/>
    <property type="match status" value="1"/>
</dbReference>
<dbReference type="PANTHER" id="PTHR38340">
    <property type="entry name" value="S-LAYER PROTEIN"/>
    <property type="match status" value="1"/>
</dbReference>
<evidence type="ECO:0000313" key="6">
    <source>
        <dbReference type="Proteomes" id="UP001214441"/>
    </source>
</evidence>
<name>A0ABT6ZYL2_9ACTN</name>
<feature type="region of interest" description="Disordered" evidence="3">
    <location>
        <begin position="279"/>
        <end position="303"/>
    </location>
</feature>
<dbReference type="InterPro" id="IPR006311">
    <property type="entry name" value="TAT_signal"/>
</dbReference>
<comment type="subcellular location">
    <subcellularLocation>
        <location evidence="1">Secreted</location>
    </subcellularLocation>
</comment>
<dbReference type="PRINTS" id="PR00313">
    <property type="entry name" value="CABNDNGRPT"/>
</dbReference>
<dbReference type="Proteomes" id="UP001214441">
    <property type="component" value="Unassembled WGS sequence"/>
</dbReference>
<reference evidence="5 6" key="1">
    <citation type="submission" date="2023-05" db="EMBL/GenBank/DDBJ databases">
        <title>Streptantibioticus silvisoli sp. nov., acidotolerant actinomycetes 1 from pine litter.</title>
        <authorList>
            <person name="Swiecimska M."/>
            <person name="Golinska P."/>
            <person name="Sangal V."/>
            <person name="Wachnowicz B."/>
            <person name="Goodfellow M."/>
        </authorList>
    </citation>
    <scope>NUCLEOTIDE SEQUENCE [LARGE SCALE GENOMIC DNA]</scope>
    <source>
        <strain evidence="5 6">DSM 42109</strain>
    </source>
</reference>
<dbReference type="PROSITE" id="PS51318">
    <property type="entry name" value="TAT"/>
    <property type="match status" value="1"/>
</dbReference>
<sequence length="303" mass="30526">MRFPLPRRQAFRSASALTLALGTGLAAPFLLAGTAGAAPSSATAAFSPSDHGILYTAGSGQTNKVTVTASMPKGPDEVTYVIDDAVPIRTGEGCSYPDSADRTKVSCTVATLESQDPYATLKLALGDGDDDVAYDNSTDQAYYFASIDLGDGQDTHRGTGRVDGNSVNGGAGDDDLMVGPVGVVRGGDGEDTLRAAEGSIAQGGDDNDTIHSDGHDSAVDGGAGDDVINGGADRQHLSGGDGNDTVNGGAGNDFMYGDKGNDILRGNAGDDTIYGNSGDDALYGGPGKDTLSGGPGKNVVHQD</sequence>
<dbReference type="Pfam" id="PF00353">
    <property type="entry name" value="HemolysinCabind"/>
    <property type="match status" value="3"/>
</dbReference>
<evidence type="ECO:0000256" key="3">
    <source>
        <dbReference type="SAM" id="MobiDB-lite"/>
    </source>
</evidence>
<dbReference type="EMBL" id="JANCPR020000018">
    <property type="protein sequence ID" value="MDJ1134153.1"/>
    <property type="molecule type" value="Genomic_DNA"/>
</dbReference>
<dbReference type="Gene3D" id="2.150.10.10">
    <property type="entry name" value="Serralysin-like metalloprotease, C-terminal"/>
    <property type="match status" value="2"/>
</dbReference>
<dbReference type="RefSeq" id="WP_274046176.1">
    <property type="nucleotide sequence ID" value="NZ_JANCPR020000018.1"/>
</dbReference>